<evidence type="ECO:0000313" key="9">
    <source>
        <dbReference type="EMBL" id="OZI30317.1"/>
    </source>
</evidence>
<dbReference type="PROSITE" id="PS00917">
    <property type="entry name" value="ASN_GLN_ASE_2"/>
    <property type="match status" value="1"/>
</dbReference>
<dbReference type="Pfam" id="PF00710">
    <property type="entry name" value="Asparaginase"/>
    <property type="match status" value="1"/>
</dbReference>
<dbReference type="PIRSF" id="PIRSF500176">
    <property type="entry name" value="L_ASNase"/>
    <property type="match status" value="1"/>
</dbReference>
<evidence type="ECO:0000256" key="1">
    <source>
        <dbReference type="ARBA" id="ARBA00010518"/>
    </source>
</evidence>
<dbReference type="EMBL" id="NEVM01000005">
    <property type="protein sequence ID" value="OZI30317.1"/>
    <property type="molecule type" value="Genomic_DNA"/>
</dbReference>
<evidence type="ECO:0000259" key="8">
    <source>
        <dbReference type="Pfam" id="PF17763"/>
    </source>
</evidence>
<dbReference type="PIRSF" id="PIRSF001220">
    <property type="entry name" value="L-ASNase_gatD"/>
    <property type="match status" value="1"/>
</dbReference>
<dbReference type="Gene3D" id="3.40.50.40">
    <property type="match status" value="1"/>
</dbReference>
<comment type="caution">
    <text evidence="9">The sequence shown here is derived from an EMBL/GenBank/DDBJ whole genome shotgun (WGS) entry which is preliminary data.</text>
</comment>
<dbReference type="InterPro" id="IPR037152">
    <property type="entry name" value="L-asparaginase_N_sf"/>
</dbReference>
<feature type="active site" evidence="5">
    <location>
        <position position="107"/>
    </location>
</feature>
<dbReference type="InterPro" id="IPR036152">
    <property type="entry name" value="Asp/glu_Ase-like_sf"/>
</dbReference>
<keyword evidence="10" id="KW-1185">Reference proteome</keyword>
<dbReference type="PANTHER" id="PTHR11707">
    <property type="entry name" value="L-ASPARAGINASE"/>
    <property type="match status" value="1"/>
</dbReference>
<feature type="binding site" evidence="4">
    <location>
        <position position="74"/>
    </location>
    <ligand>
        <name>substrate</name>
    </ligand>
</feature>
<dbReference type="GO" id="GO:0004067">
    <property type="term" value="F:asparaginase activity"/>
    <property type="evidence" value="ECO:0007669"/>
    <property type="project" value="UniProtKB-UniRule"/>
</dbReference>
<evidence type="ECO:0000256" key="3">
    <source>
        <dbReference type="PIRSR" id="PIRSR001220-1"/>
    </source>
</evidence>
<evidence type="ECO:0000256" key="5">
    <source>
        <dbReference type="PROSITE-ProRule" id="PRU10100"/>
    </source>
</evidence>
<dbReference type="AlphaFoldDB" id="A0A261RZX9"/>
<evidence type="ECO:0000256" key="6">
    <source>
        <dbReference type="RuleBase" id="RU004456"/>
    </source>
</evidence>
<dbReference type="SMART" id="SM00870">
    <property type="entry name" value="Asparaginase"/>
    <property type="match status" value="1"/>
</dbReference>
<comment type="similarity">
    <text evidence="1 6">Belongs to the asparaginase 1 family.</text>
</comment>
<keyword evidence="2" id="KW-0378">Hydrolase</keyword>
<dbReference type="CDD" id="cd08964">
    <property type="entry name" value="L-asparaginase_II"/>
    <property type="match status" value="1"/>
</dbReference>
<dbReference type="InterPro" id="IPR027475">
    <property type="entry name" value="Asparaginase/glutaminase_AS2"/>
</dbReference>
<evidence type="ECO:0000256" key="2">
    <source>
        <dbReference type="ARBA" id="ARBA00022801"/>
    </source>
</evidence>
<dbReference type="Proteomes" id="UP000216020">
    <property type="component" value="Unassembled WGS sequence"/>
</dbReference>
<dbReference type="InterPro" id="IPR027473">
    <property type="entry name" value="L-asparaginase_C"/>
</dbReference>
<accession>A0A261RZX9</accession>
<evidence type="ECO:0000313" key="10">
    <source>
        <dbReference type="Proteomes" id="UP000216020"/>
    </source>
</evidence>
<dbReference type="InterPro" id="IPR006034">
    <property type="entry name" value="Asparaginase/glutaminase-like"/>
</dbReference>
<organism evidence="9 10">
    <name type="scientific">Bordetella genomosp. 10</name>
    <dbReference type="NCBI Taxonomy" id="1416804"/>
    <lineage>
        <taxon>Bacteria</taxon>
        <taxon>Pseudomonadati</taxon>
        <taxon>Pseudomonadota</taxon>
        <taxon>Betaproteobacteria</taxon>
        <taxon>Burkholderiales</taxon>
        <taxon>Alcaligenaceae</taxon>
        <taxon>Bordetella</taxon>
    </lineage>
</organism>
<protein>
    <submittedName>
        <fullName evidence="9">L-asparaginase</fullName>
    </submittedName>
</protein>
<gene>
    <name evidence="9" type="ORF">CAL29_19920</name>
</gene>
<dbReference type="PRINTS" id="PR00139">
    <property type="entry name" value="ASNGLNASE"/>
</dbReference>
<reference evidence="10" key="1">
    <citation type="submission" date="2017-05" db="EMBL/GenBank/DDBJ databases">
        <title>Complete and WGS of Bordetella genogroups.</title>
        <authorList>
            <person name="Spilker T."/>
            <person name="Lipuma J."/>
        </authorList>
    </citation>
    <scope>NUCLEOTIDE SEQUENCE [LARGE SCALE GENOMIC DNA]</scope>
    <source>
        <strain evidence="10">AU16122</strain>
    </source>
</reference>
<dbReference type="FunFam" id="3.40.50.1170:FF:000001">
    <property type="entry name" value="L-asparaginase 2"/>
    <property type="match status" value="1"/>
</dbReference>
<dbReference type="Gene3D" id="3.40.50.1170">
    <property type="entry name" value="L-asparaginase, N-terminal domain"/>
    <property type="match status" value="1"/>
</dbReference>
<dbReference type="NCBIfam" id="TIGR00520">
    <property type="entry name" value="asnASE_II"/>
    <property type="match status" value="1"/>
</dbReference>
<dbReference type="Pfam" id="PF17763">
    <property type="entry name" value="Asparaginase_C"/>
    <property type="match status" value="1"/>
</dbReference>
<dbReference type="InterPro" id="IPR027474">
    <property type="entry name" value="L-asparaginase_N"/>
</dbReference>
<feature type="binding site" evidence="4">
    <location>
        <begin position="107"/>
        <end position="108"/>
    </location>
    <ligand>
        <name>substrate</name>
    </ligand>
</feature>
<dbReference type="InterPro" id="IPR040919">
    <property type="entry name" value="Asparaginase_C"/>
</dbReference>
<feature type="domain" description="Asparaginase/glutaminase C-terminal" evidence="8">
    <location>
        <begin position="230"/>
        <end position="333"/>
    </location>
</feature>
<dbReference type="InterPro" id="IPR004550">
    <property type="entry name" value="AsnASE_II"/>
</dbReference>
<feature type="domain" description="L-asparaginase N-terminal" evidence="7">
    <location>
        <begin position="18"/>
        <end position="208"/>
    </location>
</feature>
<evidence type="ECO:0000259" key="7">
    <source>
        <dbReference type="Pfam" id="PF00710"/>
    </source>
</evidence>
<name>A0A261RZX9_9BORD</name>
<proteinExistence type="inferred from homology"/>
<dbReference type="OrthoDB" id="9788068at2"/>
<evidence type="ECO:0000256" key="4">
    <source>
        <dbReference type="PIRSR" id="PIRSR001220-2"/>
    </source>
</evidence>
<dbReference type="SUPFAM" id="SSF53774">
    <property type="entry name" value="Glutaminase/Asparaginase"/>
    <property type="match status" value="1"/>
</dbReference>
<dbReference type="PANTHER" id="PTHR11707:SF28">
    <property type="entry name" value="60 KDA LYSOPHOSPHOLIPASE"/>
    <property type="match status" value="1"/>
</dbReference>
<dbReference type="GO" id="GO:0006528">
    <property type="term" value="P:asparagine metabolic process"/>
    <property type="evidence" value="ECO:0007669"/>
    <property type="project" value="InterPro"/>
</dbReference>
<sequence length="335" mass="35021">MNFPMSTESPGTKQPLPHVCVFAVGGTIAGSADSRTNTTDYKIGSIGVRDLIAAVPEIARIAEVTGEQIANVPSSDVGGEVLLRLAKAIAARLEDPEVHGVVVTHGTDTLAESAFFVDITVKSPKPVVFVGAMRPASAISADGPGNLLKAVSLAASGDAVGRGTLLALNDRIASAFYANKTHSTAVDTFRAEEQGYLGGFVNARPRFWYTPATPVGKPCFDVRAIESLPKVAILYAHQDQDDALIDAAIANGARGIVINASGHGSVGTATKKRIRELDARGFPVVRATRTNNGIVAEKPEGIGAGVHTAAKARWLLCLALARGASNEEIRAYFRA</sequence>
<feature type="active site" description="O-isoaspartyl threonine intermediate" evidence="3">
    <location>
        <position position="27"/>
    </location>
</feature>
<dbReference type="PROSITE" id="PS51732">
    <property type="entry name" value="ASN_GLN_ASE_3"/>
    <property type="match status" value="1"/>
</dbReference>